<dbReference type="SUPFAM" id="SSF54637">
    <property type="entry name" value="Thioesterase/thiol ester dehydrase-isomerase"/>
    <property type="match status" value="1"/>
</dbReference>
<dbReference type="CDD" id="cd00586">
    <property type="entry name" value="4HBT"/>
    <property type="match status" value="1"/>
</dbReference>
<feature type="domain" description="Thioesterase" evidence="3">
    <location>
        <begin position="18"/>
        <end position="100"/>
    </location>
</feature>
<dbReference type="Pfam" id="PF03061">
    <property type="entry name" value="4HBT"/>
    <property type="match status" value="1"/>
</dbReference>
<dbReference type="InterPro" id="IPR006683">
    <property type="entry name" value="Thioestr_dom"/>
</dbReference>
<organism evidence="5 6">
    <name type="scientific">Limimaricola soesokkakensis</name>
    <dbReference type="NCBI Taxonomy" id="1343159"/>
    <lineage>
        <taxon>Bacteria</taxon>
        <taxon>Pseudomonadati</taxon>
        <taxon>Pseudomonadota</taxon>
        <taxon>Alphaproteobacteria</taxon>
        <taxon>Rhodobacterales</taxon>
        <taxon>Paracoccaceae</taxon>
        <taxon>Limimaricola</taxon>
    </lineage>
</organism>
<accession>A0A1X6YCB9</accession>
<dbReference type="InterPro" id="IPR050563">
    <property type="entry name" value="4-hydroxybenzoyl-CoA_TE"/>
</dbReference>
<evidence type="ECO:0000256" key="1">
    <source>
        <dbReference type="ARBA" id="ARBA00005953"/>
    </source>
</evidence>
<comment type="similarity">
    <text evidence="1">Belongs to the 4-hydroxybenzoyl-CoA thioesterase family.</text>
</comment>
<dbReference type="Proteomes" id="UP000240624">
    <property type="component" value="Unassembled WGS sequence"/>
</dbReference>
<evidence type="ECO:0000259" key="3">
    <source>
        <dbReference type="Pfam" id="PF03061"/>
    </source>
</evidence>
<dbReference type="InterPro" id="IPR006684">
    <property type="entry name" value="YbgC/YbaW"/>
</dbReference>
<gene>
    <name evidence="5" type="primary">ybgC</name>
    <name evidence="4" type="ORF">CLV79_103147</name>
    <name evidence="5" type="ORF">LOS8367_00252</name>
</gene>
<dbReference type="Proteomes" id="UP000193495">
    <property type="component" value="Unassembled WGS sequence"/>
</dbReference>
<dbReference type="EMBL" id="FWFY01000001">
    <property type="protein sequence ID" value="SLN16735.1"/>
    <property type="molecule type" value="Genomic_DNA"/>
</dbReference>
<dbReference type="InterPro" id="IPR029069">
    <property type="entry name" value="HotDog_dom_sf"/>
</dbReference>
<dbReference type="OrthoDB" id="9808429at2"/>
<name>A0A1X6YCB9_9RHOB</name>
<protein>
    <submittedName>
        <fullName evidence="4 5">Acyl-CoA thioester hydrolase</fullName>
        <ecNumber evidence="5">3.1.2.-</ecNumber>
    </submittedName>
</protein>
<dbReference type="PANTHER" id="PTHR31793:SF37">
    <property type="entry name" value="ACYL-COA THIOESTER HYDROLASE YBGC"/>
    <property type="match status" value="1"/>
</dbReference>
<evidence type="ECO:0000313" key="6">
    <source>
        <dbReference type="Proteomes" id="UP000193495"/>
    </source>
</evidence>
<evidence type="ECO:0000313" key="7">
    <source>
        <dbReference type="Proteomes" id="UP000240624"/>
    </source>
</evidence>
<dbReference type="AlphaFoldDB" id="A0A1X6YCB9"/>
<dbReference type="NCBIfam" id="TIGR02799">
    <property type="entry name" value="thio_ybgC"/>
    <property type="match status" value="1"/>
</dbReference>
<dbReference type="NCBIfam" id="TIGR00051">
    <property type="entry name" value="YbgC/FadM family acyl-CoA thioesterase"/>
    <property type="match status" value="1"/>
</dbReference>
<dbReference type="Gene3D" id="3.10.129.10">
    <property type="entry name" value="Hotdog Thioesterase"/>
    <property type="match status" value="1"/>
</dbReference>
<proteinExistence type="inferred from homology"/>
<dbReference type="InterPro" id="IPR014166">
    <property type="entry name" value="Tol-Pal_acyl-CoA_thioesterase"/>
</dbReference>
<keyword evidence="2 5" id="KW-0378">Hydrolase</keyword>
<evidence type="ECO:0000256" key="2">
    <source>
        <dbReference type="ARBA" id="ARBA00022801"/>
    </source>
</evidence>
<dbReference type="EC" id="3.1.2.-" evidence="5"/>
<dbReference type="PIRSF" id="PIRSF003230">
    <property type="entry name" value="YbgC"/>
    <property type="match status" value="1"/>
</dbReference>
<dbReference type="RefSeq" id="WP_085894628.1">
    <property type="nucleotide sequence ID" value="NZ_FWFY01000001.1"/>
</dbReference>
<dbReference type="PANTHER" id="PTHR31793">
    <property type="entry name" value="4-HYDROXYBENZOYL-COA THIOESTERASE FAMILY MEMBER"/>
    <property type="match status" value="1"/>
</dbReference>
<evidence type="ECO:0000313" key="4">
    <source>
        <dbReference type="EMBL" id="PSK87100.1"/>
    </source>
</evidence>
<reference evidence="4 7" key="2">
    <citation type="submission" date="2018-03" db="EMBL/GenBank/DDBJ databases">
        <title>Genomic Encyclopedia of Archaeal and Bacterial Type Strains, Phase II (KMG-II): from individual species to whole genera.</title>
        <authorList>
            <person name="Goeker M."/>
        </authorList>
    </citation>
    <scope>NUCLEOTIDE SEQUENCE [LARGE SCALE GENOMIC DNA]</scope>
    <source>
        <strain evidence="4 7">DSM 29956</strain>
    </source>
</reference>
<evidence type="ECO:0000313" key="5">
    <source>
        <dbReference type="EMBL" id="SLN16735.1"/>
    </source>
</evidence>
<reference evidence="5 6" key="1">
    <citation type="submission" date="2017-03" db="EMBL/GenBank/DDBJ databases">
        <authorList>
            <person name="Afonso C.L."/>
            <person name="Miller P.J."/>
            <person name="Scott M.A."/>
            <person name="Spackman E."/>
            <person name="Goraichik I."/>
            <person name="Dimitrov K.M."/>
            <person name="Suarez D.L."/>
            <person name="Swayne D.E."/>
        </authorList>
    </citation>
    <scope>NUCLEOTIDE SEQUENCE [LARGE SCALE GENOMIC DNA]</scope>
    <source>
        <strain evidence="5 6">CECT 8367</strain>
    </source>
</reference>
<dbReference type="GO" id="GO:0047617">
    <property type="term" value="F:fatty acyl-CoA hydrolase activity"/>
    <property type="evidence" value="ECO:0007669"/>
    <property type="project" value="TreeGrafter"/>
</dbReference>
<dbReference type="EMBL" id="PYGB01000003">
    <property type="protein sequence ID" value="PSK87100.1"/>
    <property type="molecule type" value="Genomic_DNA"/>
</dbReference>
<dbReference type="FunFam" id="3.10.129.10:FF:000004">
    <property type="entry name" value="Tol-pal system-associated acyl-CoA thioesterase"/>
    <property type="match status" value="1"/>
</dbReference>
<keyword evidence="7" id="KW-1185">Reference proteome</keyword>
<sequence>MSHKLQIRVYYEDTDLAGIVYYANYLKFIERARTEWVRGLGIDQSRLKSETGIVFAVRRIEADYLTPARFDDLLEVETTPARIGGARIELEQRVLRGEDTCFAARVTLAALSASGAPARLPADLRERLASAGAGS</sequence>